<feature type="transmembrane region" description="Helical" evidence="1">
    <location>
        <begin position="267"/>
        <end position="289"/>
    </location>
</feature>
<evidence type="ECO:0000256" key="1">
    <source>
        <dbReference type="SAM" id="Phobius"/>
    </source>
</evidence>
<sequence length="563" mass="64711">MIKKIGLFFLCFPLVMFVIETLFFIIGWHVNCFAFIFAFILVIGYILRNTSKNIRLKSICWFVGITLASIFIGANVYDASYDGQWYHSSIIKLMNDGWNPFYHPILQQDEVPYYTNTHIWVSHYAKGMETIEAGIVALTGNLESGKTLNIFLAVSLFCFVFDFIGNFNKLDKGIIRFLVALTTTLNPVLVNQMMTHYIDYTCYVFVTIGLVCVYNIVVKKERSYMLPLLLMGFFVPTIKFNIAFWFVVILLVFIGLLYHTKRIFNKILFRNMAISVVAGFLVGAFNPYITNTVIKHNPVYPLIGEDKIDIMSIVTPQNIEGKCVFYQVNYSLAANPYSSDSRRMGNDSFFKIAKDDLMDSPKHDLQLGGFGEFFFEAMLILFIVFVMLKKDRRWKVTLISILFLYLCLFILPSGFLARYVPFFYLVPCILIGYILNAECGKYKRGLTFIAMVMLLVNSFLSLVGGTVINVQQRVQTDYIVSQIKSKQKPVYVYSQSIQMHNKLKEVGCKYQNGNISMDKKNKNQIDLIGIKMQTNLIPEDFNPAEMPLLMQKVGMFQLKFSKP</sequence>
<organism evidence="2 3">
    <name type="scientific">Bacteroides xylanisolvens</name>
    <dbReference type="NCBI Taxonomy" id="371601"/>
    <lineage>
        <taxon>Bacteria</taxon>
        <taxon>Pseudomonadati</taxon>
        <taxon>Bacteroidota</taxon>
        <taxon>Bacteroidia</taxon>
        <taxon>Bacteroidales</taxon>
        <taxon>Bacteroidaceae</taxon>
        <taxon>Bacteroides</taxon>
    </lineage>
</organism>
<feature type="transmembrane region" description="Helical" evidence="1">
    <location>
        <begin position="395"/>
        <end position="413"/>
    </location>
</feature>
<dbReference type="RefSeq" id="WP_087318534.1">
    <property type="nucleotide sequence ID" value="NZ_NFLW01000030.1"/>
</dbReference>
<evidence type="ECO:0000313" key="2">
    <source>
        <dbReference type="EMBL" id="OUQ65675.1"/>
    </source>
</evidence>
<dbReference type="AlphaFoldDB" id="A0A1Y4V957"/>
<keyword evidence="1" id="KW-0472">Membrane</keyword>
<dbReference type="Proteomes" id="UP000196036">
    <property type="component" value="Unassembled WGS sequence"/>
</dbReference>
<protein>
    <recommendedName>
        <fullName evidence="4">Glycosyltransferase RgtA/B/C/D-like domain-containing protein</fullName>
    </recommendedName>
</protein>
<feature type="transmembrane region" description="Helical" evidence="1">
    <location>
        <begin position="238"/>
        <end position="258"/>
    </location>
</feature>
<evidence type="ECO:0008006" key="4">
    <source>
        <dbReference type="Google" id="ProtNLM"/>
    </source>
</evidence>
<feature type="transmembrane region" description="Helical" evidence="1">
    <location>
        <begin position="448"/>
        <end position="468"/>
    </location>
</feature>
<proteinExistence type="predicted"/>
<dbReference type="EMBL" id="NFLW01000030">
    <property type="protein sequence ID" value="OUQ65675.1"/>
    <property type="molecule type" value="Genomic_DNA"/>
</dbReference>
<feature type="transmembrane region" description="Helical" evidence="1">
    <location>
        <begin position="367"/>
        <end position="388"/>
    </location>
</feature>
<feature type="transmembrane region" description="Helical" evidence="1">
    <location>
        <begin position="200"/>
        <end position="218"/>
    </location>
</feature>
<keyword evidence="1" id="KW-0812">Transmembrane</keyword>
<feature type="transmembrane region" description="Helical" evidence="1">
    <location>
        <begin position="27"/>
        <end position="47"/>
    </location>
</feature>
<comment type="caution">
    <text evidence="2">The sequence shown here is derived from an EMBL/GenBank/DDBJ whole genome shotgun (WGS) entry which is preliminary data.</text>
</comment>
<reference evidence="3" key="1">
    <citation type="submission" date="2017-04" db="EMBL/GenBank/DDBJ databases">
        <title>Function of individual gut microbiota members based on whole genome sequencing of pure cultures obtained from chicken caecum.</title>
        <authorList>
            <person name="Medvecky M."/>
            <person name="Cejkova D."/>
            <person name="Polansky O."/>
            <person name="Karasova D."/>
            <person name="Kubasova T."/>
            <person name="Cizek A."/>
            <person name="Rychlik I."/>
        </authorList>
    </citation>
    <scope>NUCLEOTIDE SEQUENCE [LARGE SCALE GENOMIC DNA]</scope>
    <source>
        <strain evidence="3">An109</strain>
    </source>
</reference>
<accession>A0A1Y4V957</accession>
<keyword evidence="1" id="KW-1133">Transmembrane helix</keyword>
<evidence type="ECO:0000313" key="3">
    <source>
        <dbReference type="Proteomes" id="UP000196036"/>
    </source>
</evidence>
<gene>
    <name evidence="2" type="ORF">B5E52_14935</name>
</gene>
<feature type="transmembrane region" description="Helical" evidence="1">
    <location>
        <begin position="148"/>
        <end position="167"/>
    </location>
</feature>
<name>A0A1Y4V957_9BACE</name>
<feature type="transmembrane region" description="Helical" evidence="1">
    <location>
        <begin position="59"/>
        <end position="77"/>
    </location>
</feature>
<feature type="transmembrane region" description="Helical" evidence="1">
    <location>
        <begin position="419"/>
        <end position="436"/>
    </location>
</feature>